<name>A0ABU0CTT8_9BACI</name>
<feature type="transmembrane region" description="Helical" evidence="1">
    <location>
        <begin position="179"/>
        <end position="204"/>
    </location>
</feature>
<keyword evidence="1" id="KW-0812">Transmembrane</keyword>
<evidence type="ECO:0000313" key="2">
    <source>
        <dbReference type="EMBL" id="MDQ0339838.1"/>
    </source>
</evidence>
<dbReference type="Proteomes" id="UP001232445">
    <property type="component" value="Unassembled WGS sequence"/>
</dbReference>
<organism evidence="2 3">
    <name type="scientific">Caldalkalibacillus uzonensis</name>
    <dbReference type="NCBI Taxonomy" id="353224"/>
    <lineage>
        <taxon>Bacteria</taxon>
        <taxon>Bacillati</taxon>
        <taxon>Bacillota</taxon>
        <taxon>Bacilli</taxon>
        <taxon>Bacillales</taxon>
        <taxon>Bacillaceae</taxon>
        <taxon>Caldalkalibacillus</taxon>
    </lineage>
</organism>
<comment type="caution">
    <text evidence="2">The sequence shown here is derived from an EMBL/GenBank/DDBJ whole genome shotgun (WGS) entry which is preliminary data.</text>
</comment>
<dbReference type="RefSeq" id="WP_307340432.1">
    <property type="nucleotide sequence ID" value="NZ_JAUSUQ010000009.1"/>
</dbReference>
<feature type="transmembrane region" description="Helical" evidence="1">
    <location>
        <begin position="110"/>
        <end position="128"/>
    </location>
</feature>
<proteinExistence type="predicted"/>
<dbReference type="EMBL" id="JAUSUQ010000009">
    <property type="protein sequence ID" value="MDQ0339838.1"/>
    <property type="molecule type" value="Genomic_DNA"/>
</dbReference>
<gene>
    <name evidence="2" type="ORF">J2S00_002631</name>
</gene>
<accession>A0ABU0CTT8</accession>
<keyword evidence="1" id="KW-0472">Membrane</keyword>
<keyword evidence="3" id="KW-1185">Reference proteome</keyword>
<keyword evidence="1" id="KW-1133">Transmembrane helix</keyword>
<protein>
    <submittedName>
        <fullName evidence="2">Uncharacterized protein</fullName>
    </submittedName>
</protein>
<feature type="transmembrane region" description="Helical" evidence="1">
    <location>
        <begin position="211"/>
        <end position="228"/>
    </location>
</feature>
<feature type="transmembrane region" description="Helical" evidence="1">
    <location>
        <begin position="240"/>
        <end position="258"/>
    </location>
</feature>
<reference evidence="2 3" key="1">
    <citation type="submission" date="2023-07" db="EMBL/GenBank/DDBJ databases">
        <title>Genomic Encyclopedia of Type Strains, Phase IV (KMG-IV): sequencing the most valuable type-strain genomes for metagenomic binning, comparative biology and taxonomic classification.</title>
        <authorList>
            <person name="Goeker M."/>
        </authorList>
    </citation>
    <scope>NUCLEOTIDE SEQUENCE [LARGE SCALE GENOMIC DNA]</scope>
    <source>
        <strain evidence="2 3">DSM 17740</strain>
    </source>
</reference>
<evidence type="ECO:0000313" key="3">
    <source>
        <dbReference type="Proteomes" id="UP001232445"/>
    </source>
</evidence>
<feature type="transmembrane region" description="Helical" evidence="1">
    <location>
        <begin position="79"/>
        <end position="98"/>
    </location>
</feature>
<sequence>MNKECLDQELEQLEQELSEPLSRYQVKPASAEDTQRLLTQLENELDTYPSPFYMSHKANPLIQNRPSLWRFCRSQLHTYQWPLWLASIAVFVMLTLISDPSRSTMMYIDLPFAHFIPLFILIGTLYHYQTWNKEMRLVEMITPYPPALLLYSRLLMVLVINLGLGLISSLFLVFKSEGFALHIFLISWVAPAFFLLGSLAYVMFWRGIKTGFVVAFMLWAALACQPYLTFDPAQWKTLLFTGHICLLIAGTGLLWLAYKQVLNQYKVTHLLLK</sequence>
<feature type="transmembrane region" description="Helical" evidence="1">
    <location>
        <begin position="148"/>
        <end position="173"/>
    </location>
</feature>
<evidence type="ECO:0000256" key="1">
    <source>
        <dbReference type="SAM" id="Phobius"/>
    </source>
</evidence>